<dbReference type="RefSeq" id="WP_170153817.1">
    <property type="nucleotide sequence ID" value="NZ_BOMO01000020.1"/>
</dbReference>
<feature type="region of interest" description="Disordered" evidence="1">
    <location>
        <begin position="28"/>
        <end position="51"/>
    </location>
</feature>
<dbReference type="PROSITE" id="PS51257">
    <property type="entry name" value="PROKAR_LIPOPROTEIN"/>
    <property type="match status" value="1"/>
</dbReference>
<proteinExistence type="predicted"/>
<feature type="compositionally biased region" description="Acidic residues" evidence="1">
    <location>
        <begin position="36"/>
        <end position="51"/>
    </location>
</feature>
<keyword evidence="3" id="KW-1185">Reference proteome</keyword>
<dbReference type="AlphaFoldDB" id="A0A2T0KGY2"/>
<reference evidence="2 3" key="1">
    <citation type="submission" date="2018-03" db="EMBL/GenBank/DDBJ databases">
        <title>Genomic Encyclopedia of Archaeal and Bacterial Type Strains, Phase II (KMG-II): from individual species to whole genera.</title>
        <authorList>
            <person name="Goeker M."/>
        </authorList>
    </citation>
    <scope>NUCLEOTIDE SEQUENCE [LARGE SCALE GENOMIC DNA]</scope>
    <source>
        <strain evidence="2 3">DSM 43146</strain>
    </source>
</reference>
<protein>
    <submittedName>
        <fullName evidence="2">Uncharacterized protein</fullName>
    </submittedName>
</protein>
<evidence type="ECO:0000313" key="2">
    <source>
        <dbReference type="EMBL" id="PRX22696.1"/>
    </source>
</evidence>
<gene>
    <name evidence="2" type="ORF">CLV67_104224</name>
</gene>
<evidence type="ECO:0000256" key="1">
    <source>
        <dbReference type="SAM" id="MobiDB-lite"/>
    </source>
</evidence>
<name>A0A2T0KGY2_9ACTN</name>
<evidence type="ECO:0000313" key="3">
    <source>
        <dbReference type="Proteomes" id="UP000239415"/>
    </source>
</evidence>
<comment type="caution">
    <text evidence="2">The sequence shown here is derived from an EMBL/GenBank/DDBJ whole genome shotgun (WGS) entry which is preliminary data.</text>
</comment>
<accession>A0A2T0KGY2</accession>
<sequence>MSEEKFSRRSLFGRVLLVAGGTATLLTLAGCPGGDQGDDDDDDGGDGDDDD</sequence>
<dbReference type="Proteomes" id="UP000239415">
    <property type="component" value="Unassembled WGS sequence"/>
</dbReference>
<dbReference type="EMBL" id="PVMZ01000004">
    <property type="protein sequence ID" value="PRX22696.1"/>
    <property type="molecule type" value="Genomic_DNA"/>
</dbReference>
<organism evidence="2 3">
    <name type="scientific">Actinoplanes italicus</name>
    <dbReference type="NCBI Taxonomy" id="113567"/>
    <lineage>
        <taxon>Bacteria</taxon>
        <taxon>Bacillati</taxon>
        <taxon>Actinomycetota</taxon>
        <taxon>Actinomycetes</taxon>
        <taxon>Micromonosporales</taxon>
        <taxon>Micromonosporaceae</taxon>
        <taxon>Actinoplanes</taxon>
    </lineage>
</organism>